<proteinExistence type="predicted"/>
<organism evidence="3 4">
    <name type="scientific">Anaerocolumna xylanovorans DSM 12503</name>
    <dbReference type="NCBI Taxonomy" id="1121345"/>
    <lineage>
        <taxon>Bacteria</taxon>
        <taxon>Bacillati</taxon>
        <taxon>Bacillota</taxon>
        <taxon>Clostridia</taxon>
        <taxon>Lachnospirales</taxon>
        <taxon>Lachnospiraceae</taxon>
        <taxon>Anaerocolumna</taxon>
    </lineage>
</organism>
<evidence type="ECO:0000256" key="2">
    <source>
        <dbReference type="SAM" id="Phobius"/>
    </source>
</evidence>
<keyword evidence="1" id="KW-0175">Coiled coil</keyword>
<dbReference type="AlphaFoldDB" id="A0A1M7YEM4"/>
<evidence type="ECO:0000256" key="1">
    <source>
        <dbReference type="SAM" id="Coils"/>
    </source>
</evidence>
<keyword evidence="2" id="KW-1133">Transmembrane helix</keyword>
<sequence>MDYAQATLAKKYKAYEKHHHNPEDVKINKGTKTKKHNNKISINEISDKELYNKGCVGMNDYEKVIDKIDKLRLEIKDDINLQSCKINELEKNINDFKSDIFKHTLEQYKFWIGISISVIVSIAGIITTVITSR</sequence>
<protein>
    <submittedName>
        <fullName evidence="3">Uncharacterized protein</fullName>
    </submittedName>
</protein>
<evidence type="ECO:0000313" key="3">
    <source>
        <dbReference type="EMBL" id="SHO51092.1"/>
    </source>
</evidence>
<gene>
    <name evidence="3" type="ORF">SAMN02745217_03013</name>
</gene>
<keyword evidence="4" id="KW-1185">Reference proteome</keyword>
<dbReference type="Proteomes" id="UP000184612">
    <property type="component" value="Unassembled WGS sequence"/>
</dbReference>
<feature type="coiled-coil region" evidence="1">
    <location>
        <begin position="79"/>
        <end position="106"/>
    </location>
</feature>
<dbReference type="RefSeq" id="WP_073589684.1">
    <property type="nucleotide sequence ID" value="NZ_FRFD01000009.1"/>
</dbReference>
<evidence type="ECO:0000313" key="4">
    <source>
        <dbReference type="Proteomes" id="UP000184612"/>
    </source>
</evidence>
<reference evidence="3 4" key="1">
    <citation type="submission" date="2016-12" db="EMBL/GenBank/DDBJ databases">
        <authorList>
            <person name="Song W.-J."/>
            <person name="Kurnit D.M."/>
        </authorList>
    </citation>
    <scope>NUCLEOTIDE SEQUENCE [LARGE SCALE GENOMIC DNA]</scope>
    <source>
        <strain evidence="3 4">DSM 12503</strain>
    </source>
</reference>
<feature type="transmembrane region" description="Helical" evidence="2">
    <location>
        <begin position="110"/>
        <end position="130"/>
    </location>
</feature>
<dbReference type="EMBL" id="FRFD01000009">
    <property type="protein sequence ID" value="SHO51092.1"/>
    <property type="molecule type" value="Genomic_DNA"/>
</dbReference>
<accession>A0A1M7YEM4</accession>
<keyword evidence="2" id="KW-0812">Transmembrane</keyword>
<keyword evidence="2" id="KW-0472">Membrane</keyword>
<name>A0A1M7YEM4_9FIRM</name>